<dbReference type="InterPro" id="IPR037923">
    <property type="entry name" value="HTH-like"/>
</dbReference>
<dbReference type="SUPFAM" id="SSF51215">
    <property type="entry name" value="Regulatory protein AraC"/>
    <property type="match status" value="1"/>
</dbReference>
<dbReference type="PANTHER" id="PTHR43280">
    <property type="entry name" value="ARAC-FAMILY TRANSCRIPTIONAL REGULATOR"/>
    <property type="match status" value="1"/>
</dbReference>
<dbReference type="InterPro" id="IPR018060">
    <property type="entry name" value="HTH_AraC"/>
</dbReference>
<proteinExistence type="predicted"/>
<dbReference type="InterPro" id="IPR020449">
    <property type="entry name" value="Tscrpt_reg_AraC-type_HTH"/>
</dbReference>
<organism evidence="5 6">
    <name type="scientific">Alkalicoccobacillus murimartini</name>
    <dbReference type="NCBI Taxonomy" id="171685"/>
    <lineage>
        <taxon>Bacteria</taxon>
        <taxon>Bacillati</taxon>
        <taxon>Bacillota</taxon>
        <taxon>Bacilli</taxon>
        <taxon>Bacillales</taxon>
        <taxon>Bacillaceae</taxon>
        <taxon>Alkalicoccobacillus</taxon>
    </lineage>
</organism>
<evidence type="ECO:0000313" key="6">
    <source>
        <dbReference type="Proteomes" id="UP001225034"/>
    </source>
</evidence>
<protein>
    <submittedName>
        <fullName evidence="5">AraC family transcriptional regulator of arabinose operon</fullName>
    </submittedName>
</protein>
<accession>A0ABT9YI26</accession>
<keyword evidence="6" id="KW-1185">Reference proteome</keyword>
<dbReference type="EMBL" id="JAUSUA010000003">
    <property type="protein sequence ID" value="MDQ0207520.1"/>
    <property type="molecule type" value="Genomic_DNA"/>
</dbReference>
<name>A0ABT9YI26_9BACI</name>
<evidence type="ECO:0000313" key="5">
    <source>
        <dbReference type="EMBL" id="MDQ0207520.1"/>
    </source>
</evidence>
<evidence type="ECO:0000256" key="3">
    <source>
        <dbReference type="ARBA" id="ARBA00023163"/>
    </source>
</evidence>
<feature type="domain" description="HTH araC/xylS-type" evidence="4">
    <location>
        <begin position="151"/>
        <end position="249"/>
    </location>
</feature>
<dbReference type="InterPro" id="IPR003313">
    <property type="entry name" value="AraC-bd"/>
</dbReference>
<dbReference type="Gene3D" id="1.10.10.60">
    <property type="entry name" value="Homeodomain-like"/>
    <property type="match status" value="2"/>
</dbReference>
<keyword evidence="3" id="KW-0804">Transcription</keyword>
<dbReference type="SUPFAM" id="SSF46689">
    <property type="entry name" value="Homeodomain-like"/>
    <property type="match status" value="1"/>
</dbReference>
<comment type="caution">
    <text evidence="5">The sequence shown here is derived from an EMBL/GenBank/DDBJ whole genome shotgun (WGS) entry which is preliminary data.</text>
</comment>
<sequence>MIIAGHFNENDSYSTTRLEGMDDWLMTFTLAGEGYMEAGGQIKNLRVGDLSLLRPRVPHVYGTAKQKNWEFVWIHFSNSFADTNVLPQDGLITHHFEQQVLRDRIFDAFKRILSDFREQGHLWHELCLSSLREIILLYSKQENSKLDPRVEEVLYILATRMNENIQITELGNSIGLSPSRLQHVFKENTGESIVATLNRMRIKQATYLLTHTNLTASEVAFNVGFQNYNHFTRQFNKYIGMSPREFIQTVRMTNE</sequence>
<dbReference type="Gene3D" id="2.60.120.280">
    <property type="entry name" value="Regulatory protein AraC"/>
    <property type="match status" value="1"/>
</dbReference>
<dbReference type="PANTHER" id="PTHR43280:SF2">
    <property type="entry name" value="HTH-TYPE TRANSCRIPTIONAL REGULATOR EXSA"/>
    <property type="match status" value="1"/>
</dbReference>
<reference evidence="5 6" key="1">
    <citation type="submission" date="2023-07" db="EMBL/GenBank/DDBJ databases">
        <title>Genomic Encyclopedia of Type Strains, Phase IV (KMG-IV): sequencing the most valuable type-strain genomes for metagenomic binning, comparative biology and taxonomic classification.</title>
        <authorList>
            <person name="Goeker M."/>
        </authorList>
    </citation>
    <scope>NUCLEOTIDE SEQUENCE [LARGE SCALE GENOMIC DNA]</scope>
    <source>
        <strain evidence="5 6">DSM 19154</strain>
    </source>
</reference>
<dbReference type="PROSITE" id="PS01124">
    <property type="entry name" value="HTH_ARAC_FAMILY_2"/>
    <property type="match status" value="1"/>
</dbReference>
<dbReference type="PRINTS" id="PR00032">
    <property type="entry name" value="HTHARAC"/>
</dbReference>
<dbReference type="InterPro" id="IPR009057">
    <property type="entry name" value="Homeodomain-like_sf"/>
</dbReference>
<dbReference type="Pfam" id="PF02311">
    <property type="entry name" value="AraC_binding"/>
    <property type="match status" value="1"/>
</dbReference>
<gene>
    <name evidence="5" type="ORF">J2S05_002321</name>
</gene>
<keyword evidence="1" id="KW-0805">Transcription regulation</keyword>
<dbReference type="Proteomes" id="UP001225034">
    <property type="component" value="Unassembled WGS sequence"/>
</dbReference>
<dbReference type="SMART" id="SM00342">
    <property type="entry name" value="HTH_ARAC"/>
    <property type="match status" value="1"/>
</dbReference>
<keyword evidence="2" id="KW-0238">DNA-binding</keyword>
<evidence type="ECO:0000256" key="2">
    <source>
        <dbReference type="ARBA" id="ARBA00023125"/>
    </source>
</evidence>
<dbReference type="Pfam" id="PF12833">
    <property type="entry name" value="HTH_18"/>
    <property type="match status" value="1"/>
</dbReference>
<evidence type="ECO:0000256" key="1">
    <source>
        <dbReference type="ARBA" id="ARBA00023015"/>
    </source>
</evidence>
<evidence type="ECO:0000259" key="4">
    <source>
        <dbReference type="PROSITE" id="PS01124"/>
    </source>
</evidence>